<keyword evidence="6 7" id="KW-0503">Monooxygenase</keyword>
<dbReference type="Proteomes" id="UP000001880">
    <property type="component" value="Chromosome"/>
</dbReference>
<proteinExistence type="inferred from homology"/>
<protein>
    <submittedName>
        <fullName evidence="9">Cytochrome P450</fullName>
    </submittedName>
</protein>
<dbReference type="PANTHER" id="PTHR46696:SF1">
    <property type="entry name" value="CYTOCHROME P450 YJIB-RELATED"/>
    <property type="match status" value="1"/>
</dbReference>
<feature type="region of interest" description="Disordered" evidence="8">
    <location>
        <begin position="1"/>
        <end position="24"/>
    </location>
</feature>
<dbReference type="AlphaFoldDB" id="D0LKK1"/>
<keyword evidence="10" id="KW-1185">Reference proteome</keyword>
<evidence type="ECO:0000256" key="4">
    <source>
        <dbReference type="ARBA" id="ARBA00023002"/>
    </source>
</evidence>
<dbReference type="eggNOG" id="COG2124">
    <property type="taxonomic scope" value="Bacteria"/>
</dbReference>
<dbReference type="FunFam" id="1.10.630.10:FF:000018">
    <property type="entry name" value="Cytochrome P450 monooxygenase"/>
    <property type="match status" value="1"/>
</dbReference>
<name>D0LKK1_HALO1</name>
<dbReference type="GO" id="GO:0016705">
    <property type="term" value="F:oxidoreductase activity, acting on paired donors, with incorporation or reduction of molecular oxygen"/>
    <property type="evidence" value="ECO:0007669"/>
    <property type="project" value="InterPro"/>
</dbReference>
<keyword evidence="5 7" id="KW-0408">Iron</keyword>
<dbReference type="InterPro" id="IPR002397">
    <property type="entry name" value="Cyt_P450_B"/>
</dbReference>
<accession>D0LKK1</accession>
<sequence length="419" mass="46238">MSTEQPIAPAPDSHTAPPTHPDATPAALFADAAFHHHPYPRLARLREAAPVCAITMPDGARAWLITRYDEALQVLKDARVTNEPPGGMHPGAMHSGTLERLMSPNMIFMDKADHRRLRGLLAKAFTPRFAEGLRPAVQQLADELLDAVAARGRMEFISDFAFPLPITVIADMLGLPQEDHQRLRDWSAVLFDSIGAHDGADREQQANEFAGYVKELIAHKRREPADDLISKLVQAEQDGERLDEQELRAMIVLLIFAGHETTVNLLGNGLLALFRQPEQLEALKRDPSLVPNAVEEMLRFCGPATMLAPRYAREDMQIGGVTIAKDELILLSVAGADRDPAAFSDPESIDLRRPTPQHLAFGQGMHICIGAPLARMEAQVAFTTLLKRFPELRLTVPVDEVVWRGNFALRGVEALPLAF</sequence>
<keyword evidence="4 7" id="KW-0560">Oxidoreductase</keyword>
<evidence type="ECO:0000256" key="5">
    <source>
        <dbReference type="ARBA" id="ARBA00023004"/>
    </source>
</evidence>
<evidence type="ECO:0000313" key="10">
    <source>
        <dbReference type="Proteomes" id="UP000001880"/>
    </source>
</evidence>
<dbReference type="PANTHER" id="PTHR46696">
    <property type="entry name" value="P450, PUTATIVE (EUROFUNG)-RELATED"/>
    <property type="match status" value="1"/>
</dbReference>
<feature type="compositionally biased region" description="Low complexity" evidence="8">
    <location>
        <begin position="14"/>
        <end position="24"/>
    </location>
</feature>
<dbReference type="GO" id="GO:0004497">
    <property type="term" value="F:monooxygenase activity"/>
    <property type="evidence" value="ECO:0007669"/>
    <property type="project" value="UniProtKB-KW"/>
</dbReference>
<evidence type="ECO:0000256" key="3">
    <source>
        <dbReference type="ARBA" id="ARBA00022723"/>
    </source>
</evidence>
<dbReference type="RefSeq" id="WP_012827657.1">
    <property type="nucleotide sequence ID" value="NC_013440.1"/>
</dbReference>
<evidence type="ECO:0000256" key="6">
    <source>
        <dbReference type="ARBA" id="ARBA00023033"/>
    </source>
</evidence>
<evidence type="ECO:0000256" key="1">
    <source>
        <dbReference type="ARBA" id="ARBA00010617"/>
    </source>
</evidence>
<dbReference type="OrthoDB" id="4511384at2"/>
<dbReference type="InterPro" id="IPR017972">
    <property type="entry name" value="Cyt_P450_CS"/>
</dbReference>
<dbReference type="PRINTS" id="PR00359">
    <property type="entry name" value="BP450"/>
</dbReference>
<dbReference type="PROSITE" id="PS00086">
    <property type="entry name" value="CYTOCHROME_P450"/>
    <property type="match status" value="1"/>
</dbReference>
<organism evidence="9 10">
    <name type="scientific">Haliangium ochraceum (strain DSM 14365 / JCM 11303 / SMP-2)</name>
    <dbReference type="NCBI Taxonomy" id="502025"/>
    <lineage>
        <taxon>Bacteria</taxon>
        <taxon>Pseudomonadati</taxon>
        <taxon>Myxococcota</taxon>
        <taxon>Polyangia</taxon>
        <taxon>Haliangiales</taxon>
        <taxon>Kofleriaceae</taxon>
        <taxon>Haliangium</taxon>
    </lineage>
</organism>
<evidence type="ECO:0000256" key="8">
    <source>
        <dbReference type="SAM" id="MobiDB-lite"/>
    </source>
</evidence>
<evidence type="ECO:0000256" key="7">
    <source>
        <dbReference type="RuleBase" id="RU000461"/>
    </source>
</evidence>
<dbReference type="HOGENOM" id="CLU_033716_1_0_7"/>
<keyword evidence="2 7" id="KW-0349">Heme</keyword>
<gene>
    <name evidence="9" type="ordered locus">Hoch_2513</name>
</gene>
<dbReference type="InterPro" id="IPR001128">
    <property type="entry name" value="Cyt_P450"/>
</dbReference>
<dbReference type="CDD" id="cd11029">
    <property type="entry name" value="CYP107-like"/>
    <property type="match status" value="1"/>
</dbReference>
<dbReference type="Pfam" id="PF00067">
    <property type="entry name" value="p450"/>
    <property type="match status" value="1"/>
</dbReference>
<dbReference type="Gene3D" id="1.10.630.10">
    <property type="entry name" value="Cytochrome P450"/>
    <property type="match status" value="1"/>
</dbReference>
<reference evidence="9 10" key="1">
    <citation type="journal article" date="2010" name="Stand. Genomic Sci.">
        <title>Complete genome sequence of Haliangium ochraceum type strain (SMP-2).</title>
        <authorList>
            <consortium name="US DOE Joint Genome Institute (JGI-PGF)"/>
            <person name="Ivanova N."/>
            <person name="Daum C."/>
            <person name="Lang E."/>
            <person name="Abt B."/>
            <person name="Kopitz M."/>
            <person name="Saunders E."/>
            <person name="Lapidus A."/>
            <person name="Lucas S."/>
            <person name="Glavina Del Rio T."/>
            <person name="Nolan M."/>
            <person name="Tice H."/>
            <person name="Copeland A."/>
            <person name="Cheng J.F."/>
            <person name="Chen F."/>
            <person name="Bruce D."/>
            <person name="Goodwin L."/>
            <person name="Pitluck S."/>
            <person name="Mavromatis K."/>
            <person name="Pati A."/>
            <person name="Mikhailova N."/>
            <person name="Chen A."/>
            <person name="Palaniappan K."/>
            <person name="Land M."/>
            <person name="Hauser L."/>
            <person name="Chang Y.J."/>
            <person name="Jeffries C.D."/>
            <person name="Detter J.C."/>
            <person name="Brettin T."/>
            <person name="Rohde M."/>
            <person name="Goker M."/>
            <person name="Bristow J."/>
            <person name="Markowitz V."/>
            <person name="Eisen J.A."/>
            <person name="Hugenholtz P."/>
            <person name="Kyrpides N.C."/>
            <person name="Klenk H.P."/>
        </authorList>
    </citation>
    <scope>NUCLEOTIDE SEQUENCE [LARGE SCALE GENOMIC DNA]</scope>
    <source>
        <strain evidence="10">DSM 14365 / CIP 107738 / JCM 11303 / AJ 13395 / SMP-2</strain>
    </source>
</reference>
<dbReference type="EMBL" id="CP001804">
    <property type="protein sequence ID" value="ACY15049.1"/>
    <property type="molecule type" value="Genomic_DNA"/>
</dbReference>
<evidence type="ECO:0000256" key="2">
    <source>
        <dbReference type="ARBA" id="ARBA00022617"/>
    </source>
</evidence>
<dbReference type="KEGG" id="hoh:Hoch_2513"/>
<dbReference type="GO" id="GO:0020037">
    <property type="term" value="F:heme binding"/>
    <property type="evidence" value="ECO:0007669"/>
    <property type="project" value="InterPro"/>
</dbReference>
<comment type="similarity">
    <text evidence="1 7">Belongs to the cytochrome P450 family.</text>
</comment>
<dbReference type="InterPro" id="IPR036396">
    <property type="entry name" value="Cyt_P450_sf"/>
</dbReference>
<evidence type="ECO:0000313" key="9">
    <source>
        <dbReference type="EMBL" id="ACY15049.1"/>
    </source>
</evidence>
<dbReference type="SUPFAM" id="SSF48264">
    <property type="entry name" value="Cytochrome P450"/>
    <property type="match status" value="1"/>
</dbReference>
<dbReference type="STRING" id="502025.Hoch_2513"/>
<keyword evidence="3 7" id="KW-0479">Metal-binding</keyword>
<dbReference type="GO" id="GO:0005506">
    <property type="term" value="F:iron ion binding"/>
    <property type="evidence" value="ECO:0007669"/>
    <property type="project" value="InterPro"/>
</dbReference>